<accession>A0A157S4Q1</accession>
<dbReference type="InterPro" id="IPR004046">
    <property type="entry name" value="GST_C"/>
</dbReference>
<dbReference type="STRING" id="288768.SAMEA3906486_00105"/>
<dbReference type="AlphaFoldDB" id="A0A157S4Q1"/>
<dbReference type="EC" id="2.5.1.18" evidence="4"/>
<dbReference type="SFLD" id="SFLDS00019">
    <property type="entry name" value="Glutathione_Transferase_(cytos"/>
    <property type="match status" value="1"/>
</dbReference>
<dbReference type="SUPFAM" id="SSF47616">
    <property type="entry name" value="GST C-terminal domain-like"/>
    <property type="match status" value="1"/>
</dbReference>
<dbReference type="InterPro" id="IPR036282">
    <property type="entry name" value="Glutathione-S-Trfase_C_sf"/>
</dbReference>
<evidence type="ECO:0000256" key="1">
    <source>
        <dbReference type="RuleBase" id="RU003494"/>
    </source>
</evidence>
<dbReference type="OrthoDB" id="81087at2"/>
<feature type="domain" description="GST N-terminal" evidence="2">
    <location>
        <begin position="4"/>
        <end position="87"/>
    </location>
</feature>
<evidence type="ECO:0000313" key="5">
    <source>
        <dbReference type="Proteomes" id="UP000076848"/>
    </source>
</evidence>
<dbReference type="InterPro" id="IPR004045">
    <property type="entry name" value="Glutathione_S-Trfase_N"/>
</dbReference>
<organism evidence="4 5">
    <name type="scientific">Bordetella ansorpii</name>
    <dbReference type="NCBI Taxonomy" id="288768"/>
    <lineage>
        <taxon>Bacteria</taxon>
        <taxon>Pseudomonadati</taxon>
        <taxon>Pseudomonadota</taxon>
        <taxon>Betaproteobacteria</taxon>
        <taxon>Burkholderiales</taxon>
        <taxon>Alcaligenaceae</taxon>
        <taxon>Bordetella</taxon>
    </lineage>
</organism>
<dbReference type="RefSeq" id="WP_066123633.1">
    <property type="nucleotide sequence ID" value="NZ_FKIF01000001.1"/>
</dbReference>
<dbReference type="SUPFAM" id="SSF52833">
    <property type="entry name" value="Thioredoxin-like"/>
    <property type="match status" value="1"/>
</dbReference>
<dbReference type="Pfam" id="PF02798">
    <property type="entry name" value="GST_N"/>
    <property type="match status" value="1"/>
</dbReference>
<dbReference type="InterPro" id="IPR036249">
    <property type="entry name" value="Thioredoxin-like_sf"/>
</dbReference>
<dbReference type="Pfam" id="PF00043">
    <property type="entry name" value="GST_C"/>
    <property type="match status" value="1"/>
</dbReference>
<dbReference type="PROSITE" id="PS50405">
    <property type="entry name" value="GST_CTER"/>
    <property type="match status" value="1"/>
</dbReference>
<name>A0A157S4Q1_9BORD</name>
<gene>
    <name evidence="4" type="primary">gst6</name>
    <name evidence="4" type="ORF">SAMEA3906486_00105</name>
</gene>
<dbReference type="Gene3D" id="1.20.1050.10">
    <property type="match status" value="1"/>
</dbReference>
<dbReference type="PANTHER" id="PTHR44051:SF8">
    <property type="entry name" value="GLUTATHIONE S-TRANSFERASE GSTA"/>
    <property type="match status" value="1"/>
</dbReference>
<proteinExistence type="inferred from homology"/>
<dbReference type="InterPro" id="IPR010987">
    <property type="entry name" value="Glutathione-S-Trfase_C-like"/>
</dbReference>
<dbReference type="SFLD" id="SFLDG01151">
    <property type="entry name" value="Main.2:_Nu-like"/>
    <property type="match status" value="1"/>
</dbReference>
<dbReference type="PROSITE" id="PS50404">
    <property type="entry name" value="GST_NTER"/>
    <property type="match status" value="1"/>
</dbReference>
<keyword evidence="4" id="KW-0808">Transferase</keyword>
<evidence type="ECO:0000259" key="3">
    <source>
        <dbReference type="PROSITE" id="PS50405"/>
    </source>
</evidence>
<evidence type="ECO:0000259" key="2">
    <source>
        <dbReference type="PROSITE" id="PS50404"/>
    </source>
</evidence>
<dbReference type="InterPro" id="IPR040079">
    <property type="entry name" value="Glutathione_S-Trfase"/>
</dbReference>
<dbReference type="CDD" id="cd03048">
    <property type="entry name" value="GST_N_Ure2p_like"/>
    <property type="match status" value="1"/>
</dbReference>
<reference evidence="4 5" key="1">
    <citation type="submission" date="2016-04" db="EMBL/GenBank/DDBJ databases">
        <authorList>
            <consortium name="Pathogen Informatics"/>
        </authorList>
    </citation>
    <scope>NUCLEOTIDE SEQUENCE [LARGE SCALE GENOMIC DNA]</scope>
    <source>
        <strain evidence="4 5">H050680373</strain>
    </source>
</reference>
<sequence>MAPDTDLAFFTADTPNGQKVSIFLKEAGLVYEQFDLDLDRGDQHRPDFLKINPNGKIPAIVDWKNGVTVFESGAILSYLSSRTGCLLPATQAGNVAVQQWLHFQVGGIGPMLGQLWWFLHASKTGNAEAIQRYREQSLRLYQVVDTRLADSAFIASDHYSIADIAAFTWLRTWSELNLDIAPYSHVRRWLDVIAARPAVHAGLLANKPPSRAAAERPASGKG</sequence>
<dbReference type="Proteomes" id="UP000076848">
    <property type="component" value="Unassembled WGS sequence"/>
</dbReference>
<keyword evidence="5" id="KW-1185">Reference proteome</keyword>
<dbReference type="SFLD" id="SFLDG00358">
    <property type="entry name" value="Main_(cytGST)"/>
    <property type="match status" value="1"/>
</dbReference>
<feature type="domain" description="GST C-terminal" evidence="3">
    <location>
        <begin position="90"/>
        <end position="212"/>
    </location>
</feature>
<protein>
    <submittedName>
        <fullName evidence="4">Glutathione S-transferase</fullName>
        <ecNumber evidence="4">2.5.1.18</ecNumber>
    </submittedName>
</protein>
<dbReference type="Gene3D" id="3.40.30.10">
    <property type="entry name" value="Glutaredoxin"/>
    <property type="match status" value="1"/>
</dbReference>
<dbReference type="GO" id="GO:0004364">
    <property type="term" value="F:glutathione transferase activity"/>
    <property type="evidence" value="ECO:0007669"/>
    <property type="project" value="UniProtKB-EC"/>
</dbReference>
<dbReference type="EMBL" id="FKIF01000001">
    <property type="protein sequence ID" value="SAI65365.1"/>
    <property type="molecule type" value="Genomic_DNA"/>
</dbReference>
<comment type="similarity">
    <text evidence="1">Belongs to the GST superfamily.</text>
</comment>
<dbReference type="PANTHER" id="PTHR44051">
    <property type="entry name" value="GLUTATHIONE S-TRANSFERASE-RELATED"/>
    <property type="match status" value="1"/>
</dbReference>
<evidence type="ECO:0000313" key="4">
    <source>
        <dbReference type="EMBL" id="SAI65365.1"/>
    </source>
</evidence>